<organism evidence="4 5">
    <name type="scientific">Citrus x changshan-huyou</name>
    <dbReference type="NCBI Taxonomy" id="2935761"/>
    <lineage>
        <taxon>Eukaryota</taxon>
        <taxon>Viridiplantae</taxon>
        <taxon>Streptophyta</taxon>
        <taxon>Embryophyta</taxon>
        <taxon>Tracheophyta</taxon>
        <taxon>Spermatophyta</taxon>
        <taxon>Magnoliopsida</taxon>
        <taxon>eudicotyledons</taxon>
        <taxon>Gunneridae</taxon>
        <taxon>Pentapetalae</taxon>
        <taxon>rosids</taxon>
        <taxon>malvids</taxon>
        <taxon>Sapindales</taxon>
        <taxon>Rutaceae</taxon>
        <taxon>Aurantioideae</taxon>
        <taxon>Citrus</taxon>
    </lineage>
</organism>
<feature type="repeat" description="PPR" evidence="3">
    <location>
        <begin position="346"/>
        <end position="380"/>
    </location>
</feature>
<feature type="repeat" description="PPR" evidence="3">
    <location>
        <begin position="641"/>
        <end position="675"/>
    </location>
</feature>
<dbReference type="NCBIfam" id="TIGR00756">
    <property type="entry name" value="PPR"/>
    <property type="match status" value="12"/>
</dbReference>
<evidence type="ECO:0000256" key="2">
    <source>
        <dbReference type="ARBA" id="ARBA00022737"/>
    </source>
</evidence>
<feature type="repeat" description="PPR" evidence="3">
    <location>
        <begin position="311"/>
        <end position="345"/>
    </location>
</feature>
<dbReference type="PANTHER" id="PTHR47447">
    <property type="entry name" value="OS03G0856100 PROTEIN"/>
    <property type="match status" value="1"/>
</dbReference>
<evidence type="ECO:0008006" key="6">
    <source>
        <dbReference type="Google" id="ProtNLM"/>
    </source>
</evidence>
<comment type="similarity">
    <text evidence="1">Belongs to the PPR family. P subfamily.</text>
</comment>
<dbReference type="Pfam" id="PF13041">
    <property type="entry name" value="PPR_2"/>
    <property type="match status" value="7"/>
</dbReference>
<dbReference type="PANTHER" id="PTHR47447:SF22">
    <property type="entry name" value="TETRATRICOPEPTIDE-LIKE HELICAL DOMAIN SUPERFAMILY"/>
    <property type="match status" value="1"/>
</dbReference>
<gene>
    <name evidence="4" type="ORF">WN944_028860</name>
</gene>
<feature type="repeat" description="PPR" evidence="3">
    <location>
        <begin position="276"/>
        <end position="310"/>
    </location>
</feature>
<feature type="repeat" description="PPR" evidence="3">
    <location>
        <begin position="168"/>
        <end position="205"/>
    </location>
</feature>
<dbReference type="FunFam" id="1.25.40.10:FF:000558">
    <property type="entry name" value="Pentatricopeptide repeat-containing protein At5g39710"/>
    <property type="match status" value="1"/>
</dbReference>
<feature type="repeat" description="PPR" evidence="3">
    <location>
        <begin position="381"/>
        <end position="415"/>
    </location>
</feature>
<feature type="repeat" description="PPR" evidence="3">
    <location>
        <begin position="486"/>
        <end position="520"/>
    </location>
</feature>
<evidence type="ECO:0000313" key="4">
    <source>
        <dbReference type="EMBL" id="KAK9176841.1"/>
    </source>
</evidence>
<accession>A0AAP0QEB5</accession>
<dbReference type="InterPro" id="IPR002885">
    <property type="entry name" value="PPR_rpt"/>
</dbReference>
<keyword evidence="2" id="KW-0677">Repeat</keyword>
<dbReference type="Proteomes" id="UP001428341">
    <property type="component" value="Unassembled WGS sequence"/>
</dbReference>
<dbReference type="Gene3D" id="1.25.40.10">
    <property type="entry name" value="Tetratricopeptide repeat domain"/>
    <property type="match status" value="6"/>
</dbReference>
<feature type="repeat" description="PPR" evidence="3">
    <location>
        <begin position="521"/>
        <end position="555"/>
    </location>
</feature>
<dbReference type="PROSITE" id="PS51375">
    <property type="entry name" value="PPR"/>
    <property type="match status" value="13"/>
</dbReference>
<dbReference type="InterPro" id="IPR011990">
    <property type="entry name" value="TPR-like_helical_dom_sf"/>
</dbReference>
<evidence type="ECO:0000313" key="5">
    <source>
        <dbReference type="Proteomes" id="UP001428341"/>
    </source>
</evidence>
<name>A0AAP0QEB5_9ROSI</name>
<feature type="repeat" description="PPR" evidence="3">
    <location>
        <begin position="606"/>
        <end position="640"/>
    </location>
</feature>
<keyword evidence="5" id="KW-1185">Reference proteome</keyword>
<evidence type="ECO:0000256" key="3">
    <source>
        <dbReference type="PROSITE-ProRule" id="PRU00708"/>
    </source>
</evidence>
<dbReference type="SUPFAM" id="SSF81901">
    <property type="entry name" value="HCP-like"/>
    <property type="match status" value="1"/>
</dbReference>
<feature type="repeat" description="PPR" evidence="3">
    <location>
        <begin position="416"/>
        <end position="450"/>
    </location>
</feature>
<feature type="repeat" description="PPR" evidence="3">
    <location>
        <begin position="241"/>
        <end position="275"/>
    </location>
</feature>
<sequence>MPIINLQIHRSLSTLSATADAVLADKALTLLKRHPYQLNSLSSEFTPEAAFNLLLKTQSDQTLTVKFLKWAQPQPFFTPKLKCLTLHILTKFKLYKSAQTLAQNLAVDLPRDDGNFVFSCLKETYHLCDSTSSSAVIDLVVKSYSHLNMIDKAVNIVNSAKVHGFMPGVLSYNAILDSVIRSGRNNWVKFAEEVYNEMGKSRVSPNVYTYNVLIRGFCGVGDLQMGLRFFSEMEKNNCLANVVTYNTLIDGYCKLGRIDDAFKLLRDMGLKGIEPNLISYNVIINGLCREGRLKETKGILNEISRKGLVPDEVTYNTLLNGYCKEGNLHQALVLHAEMVRNGLSPNVVTYTSLINSMCKSGNLNRAMEFFDQMHVRELRPNEKTYTTLINGFSQHGFLDEAYRLLNEMTKNGFMPSIVTYNALIKGHCTGGRVEDAVGVLHGMARKGLAPDVVSYSTIISGFSRSQELDKAFDTKREMVEKGVLPDTITYSSLIHGLCEQRRITEACELFQEMLSRGMSPDEFTYTTLINAYCTEGDIPQALRLHDEMIQKGFLPDVVTYSVLINGLNKQARTMEAKKLLLKLFYDESVPSDVIYNTLIENCTNNEFQNVAALLKGFCMKGLMNEADRVFELMLQRNHVPNEAVYDIIIHGHSKVGNVQKAYDLYKKMVHSGFVPHTVTIIVLGKALHRAGMNEELSQVIENILRSCRLTDAELAKVLVEINHKEGNMDAVLNVLTEMAKDGLLPNSGRSTYGQ</sequence>
<feature type="repeat" description="PPR" evidence="3">
    <location>
        <begin position="206"/>
        <end position="240"/>
    </location>
</feature>
<feature type="repeat" description="PPR" evidence="3">
    <location>
        <begin position="451"/>
        <end position="485"/>
    </location>
</feature>
<comment type="caution">
    <text evidence="4">The sequence shown here is derived from an EMBL/GenBank/DDBJ whole genome shotgun (WGS) entry which is preliminary data.</text>
</comment>
<proteinExistence type="inferred from homology"/>
<dbReference type="AlphaFoldDB" id="A0AAP0QEB5"/>
<evidence type="ECO:0000256" key="1">
    <source>
        <dbReference type="ARBA" id="ARBA00007626"/>
    </source>
</evidence>
<dbReference type="Pfam" id="PF01535">
    <property type="entry name" value="PPR"/>
    <property type="match status" value="1"/>
</dbReference>
<dbReference type="EMBL" id="JBCGBO010000025">
    <property type="protein sequence ID" value="KAK9176841.1"/>
    <property type="molecule type" value="Genomic_DNA"/>
</dbReference>
<reference evidence="4 5" key="1">
    <citation type="submission" date="2024-05" db="EMBL/GenBank/DDBJ databases">
        <title>Haplotype-resolved chromosome-level genome assembly of Huyou (Citrus changshanensis).</title>
        <authorList>
            <person name="Miao C."/>
            <person name="Chen W."/>
            <person name="Wu Y."/>
            <person name="Wang L."/>
            <person name="Zhao S."/>
            <person name="Grierson D."/>
            <person name="Xu C."/>
            <person name="Chen K."/>
        </authorList>
    </citation>
    <scope>NUCLEOTIDE SEQUENCE [LARGE SCALE GENOMIC DNA]</scope>
    <source>
        <strain evidence="4">01-14</strain>
        <tissue evidence="4">Leaf</tissue>
    </source>
</reference>
<protein>
    <recommendedName>
        <fullName evidence="6">Pentatricopeptide repeat-containing protein</fullName>
    </recommendedName>
</protein>